<dbReference type="AlphaFoldDB" id="A0AAW1CMG8"/>
<reference evidence="1 2" key="1">
    <citation type="submission" date="2022-12" db="EMBL/GenBank/DDBJ databases">
        <title>Chromosome-level genome assembly of true bugs.</title>
        <authorList>
            <person name="Ma L."/>
            <person name="Li H."/>
        </authorList>
    </citation>
    <scope>NUCLEOTIDE SEQUENCE [LARGE SCALE GENOMIC DNA]</scope>
    <source>
        <strain evidence="1">Lab_2022b</strain>
    </source>
</reference>
<dbReference type="EMBL" id="JAPXFL010000012">
    <property type="protein sequence ID" value="KAK9498685.1"/>
    <property type="molecule type" value="Genomic_DNA"/>
</dbReference>
<comment type="caution">
    <text evidence="1">The sequence shown here is derived from an EMBL/GenBank/DDBJ whole genome shotgun (WGS) entry which is preliminary data.</text>
</comment>
<organism evidence="1 2">
    <name type="scientific">Rhynocoris fuscipes</name>
    <dbReference type="NCBI Taxonomy" id="488301"/>
    <lineage>
        <taxon>Eukaryota</taxon>
        <taxon>Metazoa</taxon>
        <taxon>Ecdysozoa</taxon>
        <taxon>Arthropoda</taxon>
        <taxon>Hexapoda</taxon>
        <taxon>Insecta</taxon>
        <taxon>Pterygota</taxon>
        <taxon>Neoptera</taxon>
        <taxon>Paraneoptera</taxon>
        <taxon>Hemiptera</taxon>
        <taxon>Heteroptera</taxon>
        <taxon>Panheteroptera</taxon>
        <taxon>Cimicomorpha</taxon>
        <taxon>Reduviidae</taxon>
        <taxon>Harpactorinae</taxon>
        <taxon>Harpactorini</taxon>
        <taxon>Rhynocoris</taxon>
    </lineage>
</organism>
<accession>A0AAW1CMG8</accession>
<sequence>MPKIVEMGSGRIKIEISIEIWKSKYFMIILPLYKEVKILIFNFFFIPPFNNENIIQLKTADKSITFTN</sequence>
<gene>
    <name evidence="1" type="ORF">O3M35_003264</name>
</gene>
<keyword evidence="2" id="KW-1185">Reference proteome</keyword>
<dbReference type="Proteomes" id="UP001461498">
    <property type="component" value="Unassembled WGS sequence"/>
</dbReference>
<name>A0AAW1CMG8_9HEMI</name>
<evidence type="ECO:0000313" key="1">
    <source>
        <dbReference type="EMBL" id="KAK9498685.1"/>
    </source>
</evidence>
<proteinExistence type="predicted"/>
<protein>
    <submittedName>
        <fullName evidence="1">Uncharacterized protein</fullName>
    </submittedName>
</protein>
<evidence type="ECO:0000313" key="2">
    <source>
        <dbReference type="Proteomes" id="UP001461498"/>
    </source>
</evidence>